<dbReference type="Proteomes" id="UP000011648">
    <property type="component" value="Unassembled WGS sequence"/>
</dbReference>
<dbReference type="OrthoDB" id="8638at2157"/>
<dbReference type="SUPFAM" id="SSF50998">
    <property type="entry name" value="Quinoprotein alcohol dehydrogenase-like"/>
    <property type="match status" value="1"/>
</dbReference>
<dbReference type="AlphaFoldDB" id="M0AEX7"/>
<reference evidence="2 3" key="1">
    <citation type="journal article" date="2014" name="PLoS Genet.">
        <title>Phylogenetically driven sequencing of extremely halophilic archaea reveals strategies for static and dynamic osmo-response.</title>
        <authorList>
            <person name="Becker E.A."/>
            <person name="Seitzer P.M."/>
            <person name="Tritt A."/>
            <person name="Larsen D."/>
            <person name="Krusor M."/>
            <person name="Yao A.I."/>
            <person name="Wu D."/>
            <person name="Madern D."/>
            <person name="Eisen J.A."/>
            <person name="Darling A.E."/>
            <person name="Facciotti M.T."/>
        </authorList>
    </citation>
    <scope>NUCLEOTIDE SEQUENCE [LARGE SCALE GENOMIC DNA]</scope>
    <source>
        <strain evidence="2 3">DSM 12281</strain>
    </source>
</reference>
<dbReference type="EMBL" id="AOIL01000009">
    <property type="protein sequence ID" value="ELY96427.1"/>
    <property type="molecule type" value="Genomic_DNA"/>
</dbReference>
<evidence type="ECO:0000313" key="3">
    <source>
        <dbReference type="Proteomes" id="UP000011648"/>
    </source>
</evidence>
<dbReference type="InterPro" id="IPR015943">
    <property type="entry name" value="WD40/YVTN_repeat-like_dom_sf"/>
</dbReference>
<gene>
    <name evidence="2" type="ORF">C484_01895</name>
</gene>
<evidence type="ECO:0000259" key="1">
    <source>
        <dbReference type="Pfam" id="PF13360"/>
    </source>
</evidence>
<organism evidence="2 3">
    <name type="scientific">Natrialba taiwanensis DSM 12281</name>
    <dbReference type="NCBI Taxonomy" id="1230458"/>
    <lineage>
        <taxon>Archaea</taxon>
        <taxon>Methanobacteriati</taxon>
        <taxon>Methanobacteriota</taxon>
        <taxon>Stenosarchaea group</taxon>
        <taxon>Halobacteria</taxon>
        <taxon>Halobacteriales</taxon>
        <taxon>Natrialbaceae</taxon>
        <taxon>Natrialba</taxon>
    </lineage>
</organism>
<name>M0AEX7_9EURY</name>
<dbReference type="PATRIC" id="fig|1230458.4.peg.371"/>
<dbReference type="STRING" id="1230458.C484_01895"/>
<protein>
    <submittedName>
        <fullName evidence="2">Pyrrolo-quinoline quinone repeat-containing protein</fullName>
    </submittedName>
</protein>
<sequence>MWTRSSVHLTADLVLAGQWDGRLTAFDRDCDSLDPRWEITHPGHPVTLGSLEDELVVGSRGEVGTIAAYDLATGERRWAYETATDIGPPAKDGIFALPYVVALETDPDRGAVYAVARRYERDGADRRWHSTVFAFDADGRVRWRYETDASPISIDVNEAGDRLAVGYNRCMGSHDVGLVVLDTGSGETRWDWDPGTDGDRRVGDVSFDGPHLAVASHGDKRGYLLGPGGEERWRLDLAVETELGDETLYAYPNHVSAIDDRITFATGNTYAKESRDTDSLHPNEHQLTVVDAAGDPLWNASLDGFAHELTTADDTLVVPCAQHFRTRDSAAHGVRRFDAENGPIEGVPTDGIATAVAADERTIAAVEEPVAYHDETQVRGEYALHTIPLDR</sequence>
<dbReference type="Pfam" id="PF13360">
    <property type="entry name" value="PQQ_2"/>
    <property type="match status" value="1"/>
</dbReference>
<dbReference type="RefSeq" id="WP_006824286.1">
    <property type="nucleotide sequence ID" value="NZ_AOIL01000009.1"/>
</dbReference>
<dbReference type="InterPro" id="IPR002372">
    <property type="entry name" value="PQQ_rpt_dom"/>
</dbReference>
<dbReference type="Gene3D" id="2.130.10.10">
    <property type="entry name" value="YVTN repeat-like/Quinoprotein amine dehydrogenase"/>
    <property type="match status" value="1"/>
</dbReference>
<comment type="caution">
    <text evidence="2">The sequence shown here is derived from an EMBL/GenBank/DDBJ whole genome shotgun (WGS) entry which is preliminary data.</text>
</comment>
<proteinExistence type="predicted"/>
<dbReference type="InterPro" id="IPR011047">
    <property type="entry name" value="Quinoprotein_ADH-like_sf"/>
</dbReference>
<accession>M0AEX7</accession>
<evidence type="ECO:0000313" key="2">
    <source>
        <dbReference type="EMBL" id="ELY96427.1"/>
    </source>
</evidence>
<keyword evidence="3" id="KW-1185">Reference proteome</keyword>
<feature type="domain" description="Pyrrolo-quinoline quinone repeat" evidence="1">
    <location>
        <begin position="108"/>
        <end position="192"/>
    </location>
</feature>